<organism evidence="8 9">
    <name type="scientific">Sphagnum jensenii</name>
    <dbReference type="NCBI Taxonomy" id="128206"/>
    <lineage>
        <taxon>Eukaryota</taxon>
        <taxon>Viridiplantae</taxon>
        <taxon>Streptophyta</taxon>
        <taxon>Embryophyta</taxon>
        <taxon>Bryophyta</taxon>
        <taxon>Sphagnophytina</taxon>
        <taxon>Sphagnopsida</taxon>
        <taxon>Sphagnales</taxon>
        <taxon>Sphagnaceae</taxon>
        <taxon>Sphagnum</taxon>
    </lineage>
</organism>
<sequence>MILPLGLRLDNMRSSDDHESLCIMEALSRSQNSAETSRDGPKLEDFLGGKSLGGQYCTDRDHHHSHQHQQLEGLLALNHLNHCYEAHEQQQQQQLQENNLLAQSRSHLHAQNLLQSALDQQRSDCSLQMPQSSSAGLKSWLHHQADTDSKAAAALGPQTRHSSSSYSAALASWQPLSLSMSAGSSHVTDHAVDQQLVLPGHHLAESSPQAATVTEPRKRGAGRMGAGAASKDGGPSPRKSIDTFGQRTSVYRGVTRHRWTGRYEAHLWDNSCRKEGQTRKGRQGGYDKEDKAARAYDLAALKYWGPSTTINFPLSTYEAELEVMKNMTRQEYVASLRRKSSGFSRGASVYRGVTRHHQHGRWQARIGRVAGNKDLYLGTYSTQEEAAEAYDIAAIKFRGVNAVTNFDMSKYDPQKIHAAAVNGQHGQDLSFKCKPTDQKLITELSNTPSSDGPAMQQPAGYDHVGTAASDQQLQTSETRAISNSGLTYNQGSHDRSESVLTKFFSFLADMNMESPRNSVGESEEASSKNSTFDRVLSGDLSQNLLFSASATTTSTVKMNPGYDSNPLSTWIGISNPLTLPTLTGRPANLSQMGSSPIFAHSWTE</sequence>
<dbReference type="InterPro" id="IPR016177">
    <property type="entry name" value="DNA-bd_dom_sf"/>
</dbReference>
<proteinExistence type="predicted"/>
<dbReference type="InterPro" id="IPR001471">
    <property type="entry name" value="AP2/ERF_dom"/>
</dbReference>
<dbReference type="PANTHER" id="PTHR32467">
    <property type="entry name" value="AP2-LIKE ETHYLENE-RESPONSIVE TRANSCRIPTION FACTOR"/>
    <property type="match status" value="1"/>
</dbReference>
<evidence type="ECO:0000256" key="4">
    <source>
        <dbReference type="ARBA" id="ARBA00023163"/>
    </source>
</evidence>
<dbReference type="SMART" id="SM00380">
    <property type="entry name" value="AP2"/>
    <property type="match status" value="2"/>
</dbReference>
<evidence type="ECO:0000256" key="2">
    <source>
        <dbReference type="ARBA" id="ARBA00023015"/>
    </source>
</evidence>
<reference evidence="8 9" key="1">
    <citation type="submission" date="2024-03" db="EMBL/GenBank/DDBJ databases">
        <authorList>
            <consortium name="ELIXIR-Norway"/>
            <consortium name="Elixir Norway"/>
        </authorList>
    </citation>
    <scope>NUCLEOTIDE SEQUENCE [LARGE SCALE GENOMIC DNA]</scope>
</reference>
<dbReference type="EMBL" id="OZ023702">
    <property type="protein sequence ID" value="CAK9858529.1"/>
    <property type="molecule type" value="Genomic_DNA"/>
</dbReference>
<dbReference type="Proteomes" id="UP001497522">
    <property type="component" value="Chromosome 1"/>
</dbReference>
<keyword evidence="5" id="KW-0539">Nucleus</keyword>
<evidence type="ECO:0000313" key="8">
    <source>
        <dbReference type="EMBL" id="CAK9858529.1"/>
    </source>
</evidence>
<dbReference type="PRINTS" id="PR00367">
    <property type="entry name" value="ETHRSPELEMNT"/>
</dbReference>
<dbReference type="PANTHER" id="PTHR32467:SF90">
    <property type="entry name" value="AP2-LIKE ETHYLENE-RESPONSIVE TRANSCRIPTION FACTOR AIL1"/>
    <property type="match status" value="1"/>
</dbReference>
<feature type="domain" description="AP2/ERF" evidence="7">
    <location>
        <begin position="250"/>
        <end position="313"/>
    </location>
</feature>
<dbReference type="Gene3D" id="3.30.730.10">
    <property type="entry name" value="AP2/ERF domain"/>
    <property type="match status" value="2"/>
</dbReference>
<keyword evidence="9" id="KW-1185">Reference proteome</keyword>
<keyword evidence="2" id="KW-0805">Transcription regulation</keyword>
<dbReference type="Pfam" id="PF00847">
    <property type="entry name" value="AP2"/>
    <property type="match status" value="1"/>
</dbReference>
<keyword evidence="3" id="KW-0238">DNA-binding</keyword>
<gene>
    <name evidence="8" type="ORF">CSSPJE1EN2_LOCUS1524</name>
</gene>
<feature type="region of interest" description="Disordered" evidence="6">
    <location>
        <begin position="202"/>
        <end position="243"/>
    </location>
</feature>
<dbReference type="SUPFAM" id="SSF54171">
    <property type="entry name" value="DNA-binding domain"/>
    <property type="match status" value="2"/>
</dbReference>
<name>A0ABP1A7K7_9BRYO</name>
<evidence type="ECO:0000256" key="3">
    <source>
        <dbReference type="ARBA" id="ARBA00023125"/>
    </source>
</evidence>
<comment type="subcellular location">
    <subcellularLocation>
        <location evidence="1">Nucleus</location>
    </subcellularLocation>
</comment>
<evidence type="ECO:0000256" key="6">
    <source>
        <dbReference type="SAM" id="MobiDB-lite"/>
    </source>
</evidence>
<evidence type="ECO:0000313" key="9">
    <source>
        <dbReference type="Proteomes" id="UP001497522"/>
    </source>
</evidence>
<dbReference type="InterPro" id="IPR036955">
    <property type="entry name" value="AP2/ERF_dom_sf"/>
</dbReference>
<dbReference type="CDD" id="cd00018">
    <property type="entry name" value="AP2"/>
    <property type="match status" value="2"/>
</dbReference>
<dbReference type="PROSITE" id="PS51032">
    <property type="entry name" value="AP2_ERF"/>
    <property type="match status" value="2"/>
</dbReference>
<feature type="domain" description="AP2/ERF" evidence="7">
    <location>
        <begin position="349"/>
        <end position="407"/>
    </location>
</feature>
<keyword evidence="4" id="KW-0804">Transcription</keyword>
<evidence type="ECO:0000256" key="5">
    <source>
        <dbReference type="ARBA" id="ARBA00023242"/>
    </source>
</evidence>
<protein>
    <recommendedName>
        <fullName evidence="7">AP2/ERF domain-containing protein</fullName>
    </recommendedName>
</protein>
<accession>A0ABP1A7K7</accession>
<evidence type="ECO:0000259" key="7">
    <source>
        <dbReference type="PROSITE" id="PS51032"/>
    </source>
</evidence>
<evidence type="ECO:0000256" key="1">
    <source>
        <dbReference type="ARBA" id="ARBA00004123"/>
    </source>
</evidence>